<protein>
    <submittedName>
        <fullName evidence="11">AraC-like DNA-binding protein/uncharacterized protein YneF (UPF0154 family)</fullName>
    </submittedName>
</protein>
<evidence type="ECO:0000256" key="5">
    <source>
        <dbReference type="ARBA" id="ARBA00023015"/>
    </source>
</evidence>
<comment type="caution">
    <text evidence="11">The sequence shown here is derived from an EMBL/GenBank/DDBJ whole genome shotgun (WGS) entry which is preliminary data.</text>
</comment>
<dbReference type="Pfam" id="PF12833">
    <property type="entry name" value="HTH_18"/>
    <property type="match status" value="1"/>
</dbReference>
<evidence type="ECO:0000256" key="3">
    <source>
        <dbReference type="ARBA" id="ARBA00022692"/>
    </source>
</evidence>
<dbReference type="InterPro" id="IPR020449">
    <property type="entry name" value="Tscrpt_reg_AraC-type_HTH"/>
</dbReference>
<evidence type="ECO:0000259" key="10">
    <source>
        <dbReference type="PROSITE" id="PS01124"/>
    </source>
</evidence>
<feature type="transmembrane region" description="Helical" evidence="9">
    <location>
        <begin position="300"/>
        <end position="321"/>
    </location>
</feature>
<dbReference type="InterPro" id="IPR018060">
    <property type="entry name" value="HTH_AraC"/>
</dbReference>
<dbReference type="Proteomes" id="UP001232343">
    <property type="component" value="Unassembled WGS sequence"/>
</dbReference>
<evidence type="ECO:0000256" key="1">
    <source>
        <dbReference type="ARBA" id="ARBA00004651"/>
    </source>
</evidence>
<dbReference type="RefSeq" id="WP_244680522.1">
    <property type="nucleotide sequence ID" value="NZ_JALIRM010000001.1"/>
</dbReference>
<accession>A0ABU0D1V2</accession>
<evidence type="ECO:0000256" key="2">
    <source>
        <dbReference type="ARBA" id="ARBA00022475"/>
    </source>
</evidence>
<keyword evidence="6" id="KW-0238">DNA-binding</keyword>
<evidence type="ECO:0000313" key="11">
    <source>
        <dbReference type="EMBL" id="MDQ0342358.1"/>
    </source>
</evidence>
<evidence type="ECO:0000256" key="4">
    <source>
        <dbReference type="ARBA" id="ARBA00022989"/>
    </source>
</evidence>
<evidence type="ECO:0000256" key="9">
    <source>
        <dbReference type="SAM" id="Phobius"/>
    </source>
</evidence>
<gene>
    <name evidence="11" type="ORF">J2S14_001151</name>
</gene>
<dbReference type="InterPro" id="IPR033479">
    <property type="entry name" value="dCache_1"/>
</dbReference>
<dbReference type="Gene3D" id="3.30.450.20">
    <property type="entry name" value="PAS domain"/>
    <property type="match status" value="1"/>
</dbReference>
<dbReference type="Pfam" id="PF02743">
    <property type="entry name" value="dCache_1"/>
    <property type="match status" value="1"/>
</dbReference>
<keyword evidence="7 9" id="KW-0472">Membrane</keyword>
<dbReference type="InterPro" id="IPR009057">
    <property type="entry name" value="Homeodomain-like_sf"/>
</dbReference>
<proteinExistence type="predicted"/>
<dbReference type="PRINTS" id="PR00032">
    <property type="entry name" value="HTHARAC"/>
</dbReference>
<dbReference type="InterPro" id="IPR041522">
    <property type="entry name" value="CdaR_GGDEF"/>
</dbReference>
<keyword evidence="12" id="KW-1185">Reference proteome</keyword>
<dbReference type="PANTHER" id="PTHR43280">
    <property type="entry name" value="ARAC-FAMILY TRANSCRIPTIONAL REGULATOR"/>
    <property type="match status" value="1"/>
</dbReference>
<dbReference type="PROSITE" id="PS01124">
    <property type="entry name" value="HTH_ARAC_FAMILY_2"/>
    <property type="match status" value="1"/>
</dbReference>
<keyword evidence="4 9" id="KW-1133">Transmembrane helix</keyword>
<keyword evidence="5" id="KW-0805">Transcription regulation</keyword>
<dbReference type="Gene3D" id="1.10.10.60">
    <property type="entry name" value="Homeodomain-like"/>
    <property type="match status" value="2"/>
</dbReference>
<sequence>MQNYNRKSVFVTLFISFIIILMLPITVGFWLYDKMESIIKDNANRSNIAMLKQAGNAIDSEIYRVNQLAAQISFNPKLQFILSQIHSEDDDIIKYYNFMKDIKNYNISNPFIHDYYVYLPDKDTIVSPKVKTNSRIFYDYIYGYENINYDAWKKAIQSTNKVQTYIPSTTIFEGISFSPEKIITYLQTLPYGETKNPRGYLAILINEQMIKETLHNLEWANQGDIYILDKENNKIMTTAKEDAFFNTLDENFTGTHGVLEDKIDHEELIVSYVVSNKTKWKYISVVPKSVVMAKVNTVKALAISLLIFCLVGGLITSYYLAYRHYVPVKELVSSIVNKMNRNGRLPFNEYHIIRETLNKSWDSEMKLRNKLIEHTPQIKANFLTRLINGFVDQTTITSESLAFMNISIASENFIVFVIDVEECGRFVYEDNEKQWAIIRFIISNISEELANKNHNGFIIELDQKRVGVILNFTLNEFPMDYIGKMVFEIKEIVEERFGIIISIGIGNQHKGFGNIVTSYREALQALNYRMIKGNSRIISFNETKEAEHHYYYPEGIEAQLMNFIKIADFENAEKILDNIFEENFESRNISFQIGKCLFFNIMSTHLKILNDINLKYDDVIFSGEENPVTQLLKCQTGEEMHYKIKSIYKRLCNHIKDNRPSQSERLIHNITQYIQKHYADNMLSLSSIAEEMNITPQYLSSFFKKQKGENITDHIAKIRLEYAKAMLIDEELTITEIAKRIGYSNDVGFIRLFKKYEGITPGSYRTSFKDDVASN</sequence>
<evidence type="ECO:0000256" key="8">
    <source>
        <dbReference type="ARBA" id="ARBA00023163"/>
    </source>
</evidence>
<organism evidence="11 12">
    <name type="scientific">Lederbergia wuyishanensis</name>
    <dbReference type="NCBI Taxonomy" id="1347903"/>
    <lineage>
        <taxon>Bacteria</taxon>
        <taxon>Bacillati</taxon>
        <taxon>Bacillota</taxon>
        <taxon>Bacilli</taxon>
        <taxon>Bacillales</taxon>
        <taxon>Bacillaceae</taxon>
        <taxon>Lederbergia</taxon>
    </lineage>
</organism>
<keyword evidence="2" id="KW-1003">Cell membrane</keyword>
<keyword evidence="8" id="KW-0804">Transcription</keyword>
<evidence type="ECO:0000313" key="12">
    <source>
        <dbReference type="Proteomes" id="UP001232343"/>
    </source>
</evidence>
<evidence type="ECO:0000256" key="7">
    <source>
        <dbReference type="ARBA" id="ARBA00023136"/>
    </source>
</evidence>
<feature type="transmembrane region" description="Helical" evidence="9">
    <location>
        <begin position="12"/>
        <end position="32"/>
    </location>
</feature>
<dbReference type="SMART" id="SM00342">
    <property type="entry name" value="HTH_ARAC"/>
    <property type="match status" value="1"/>
</dbReference>
<comment type="subcellular location">
    <subcellularLocation>
        <location evidence="1">Cell membrane</location>
        <topology evidence="1">Multi-pass membrane protein</topology>
    </subcellularLocation>
</comment>
<reference evidence="11 12" key="1">
    <citation type="submission" date="2023-07" db="EMBL/GenBank/DDBJ databases">
        <title>Genomic Encyclopedia of Type Strains, Phase IV (KMG-IV): sequencing the most valuable type-strain genomes for metagenomic binning, comparative biology and taxonomic classification.</title>
        <authorList>
            <person name="Goeker M."/>
        </authorList>
    </citation>
    <scope>NUCLEOTIDE SEQUENCE [LARGE SCALE GENOMIC DNA]</scope>
    <source>
        <strain evidence="11 12">DSM 27848</strain>
    </source>
</reference>
<dbReference type="SUPFAM" id="SSF46689">
    <property type="entry name" value="Homeodomain-like"/>
    <property type="match status" value="1"/>
</dbReference>
<feature type="domain" description="HTH araC/xylS-type" evidence="10">
    <location>
        <begin position="668"/>
        <end position="767"/>
    </location>
</feature>
<dbReference type="PANTHER" id="PTHR43280:SF2">
    <property type="entry name" value="HTH-TYPE TRANSCRIPTIONAL REGULATOR EXSA"/>
    <property type="match status" value="1"/>
</dbReference>
<dbReference type="EMBL" id="JAUSUO010000001">
    <property type="protein sequence ID" value="MDQ0342358.1"/>
    <property type="molecule type" value="Genomic_DNA"/>
</dbReference>
<name>A0ABU0D1V2_9BACI</name>
<evidence type="ECO:0000256" key="6">
    <source>
        <dbReference type="ARBA" id="ARBA00023125"/>
    </source>
</evidence>
<keyword evidence="3 9" id="KW-0812">Transmembrane</keyword>
<dbReference type="Pfam" id="PF17853">
    <property type="entry name" value="GGDEF_2"/>
    <property type="match status" value="1"/>
</dbReference>